<dbReference type="AlphaFoldDB" id="A0A837GA08"/>
<reference evidence="1" key="1">
    <citation type="journal article" date="2015" name="BMC Genomics">
        <title>Genome mining reveals unlocked bioactive potential of marine Gram-negative bacteria.</title>
        <authorList>
            <person name="Machado H."/>
            <person name="Sonnenschein E.C."/>
            <person name="Melchiorsen J."/>
            <person name="Gram L."/>
        </authorList>
    </citation>
    <scope>NUCLEOTIDE SEQUENCE</scope>
    <source>
        <strain evidence="1">S2052</strain>
    </source>
</reference>
<dbReference type="EMBL" id="JXXR01000002">
    <property type="protein sequence ID" value="KJY77094.1"/>
    <property type="molecule type" value="Genomic_DNA"/>
</dbReference>
<protein>
    <submittedName>
        <fullName evidence="1">Uncharacterized protein</fullName>
    </submittedName>
</protein>
<comment type="caution">
    <text evidence="1">The sequence shown here is derived from an EMBL/GenBank/DDBJ whole genome shotgun (WGS) entry which is preliminary data.</text>
</comment>
<accession>A0A837GA08</accession>
<sequence>MLLRDVLQKLATLTVSVNDCFLVLISEAIVVKSLFTMNCLRFGAYGRELGLQDFKMVSQKKCNYQSCEK</sequence>
<name>A0A837GA08_9VIBR</name>
<evidence type="ECO:0000313" key="1">
    <source>
        <dbReference type="EMBL" id="KJY77094.1"/>
    </source>
</evidence>
<gene>
    <name evidence="1" type="ORF">TW71_04525</name>
</gene>
<organism evidence="1">
    <name type="scientific">Vibrio coralliilyticus</name>
    <dbReference type="NCBI Taxonomy" id="190893"/>
    <lineage>
        <taxon>Bacteria</taxon>
        <taxon>Pseudomonadati</taxon>
        <taxon>Pseudomonadota</taxon>
        <taxon>Gammaproteobacteria</taxon>
        <taxon>Vibrionales</taxon>
        <taxon>Vibrionaceae</taxon>
        <taxon>Vibrio</taxon>
    </lineage>
</organism>
<proteinExistence type="predicted"/>